<proteinExistence type="predicted"/>
<dbReference type="SUPFAM" id="SSF52540">
    <property type="entry name" value="P-loop containing nucleoside triphosphate hydrolases"/>
    <property type="match status" value="1"/>
</dbReference>
<evidence type="ECO:0000259" key="1">
    <source>
        <dbReference type="Pfam" id="PF00004"/>
    </source>
</evidence>
<evidence type="ECO:0000313" key="2">
    <source>
        <dbReference type="EMBL" id="MFC1420113.1"/>
    </source>
</evidence>
<dbReference type="RefSeq" id="WP_380540713.1">
    <property type="nucleotide sequence ID" value="NZ_JBHFAB010000023.1"/>
</dbReference>
<dbReference type="InterPro" id="IPR052922">
    <property type="entry name" value="Cytidylate_Kinase-2"/>
</dbReference>
<dbReference type="PANTHER" id="PTHR37816:SF1">
    <property type="entry name" value="TOXIN"/>
    <property type="match status" value="1"/>
</dbReference>
<dbReference type="EMBL" id="JBHFAB010000023">
    <property type="protein sequence ID" value="MFC1420113.1"/>
    <property type="molecule type" value="Genomic_DNA"/>
</dbReference>
<gene>
    <name evidence="2" type="ORF">ACEZDE_26245</name>
</gene>
<dbReference type="InterPro" id="IPR027417">
    <property type="entry name" value="P-loop_NTPase"/>
</dbReference>
<dbReference type="InterPro" id="IPR003959">
    <property type="entry name" value="ATPase_AAA_core"/>
</dbReference>
<organism evidence="2 3">
    <name type="scientific">Streptacidiphilus cavernicola</name>
    <dbReference type="NCBI Taxonomy" id="3342716"/>
    <lineage>
        <taxon>Bacteria</taxon>
        <taxon>Bacillati</taxon>
        <taxon>Actinomycetota</taxon>
        <taxon>Actinomycetes</taxon>
        <taxon>Kitasatosporales</taxon>
        <taxon>Streptomycetaceae</taxon>
        <taxon>Streptacidiphilus</taxon>
    </lineage>
</organism>
<accession>A0ABV6W2F5</accession>
<feature type="domain" description="ATPase AAA-type core" evidence="1">
    <location>
        <begin position="4"/>
        <end position="55"/>
    </location>
</feature>
<sequence>MERVLVAGSTGAGKTTLARALAGRLGIPFHEMDALAITGPGWQDNPRLFEDVSRISAEQSWIFDSLGYPEVRDLLWSRADTVVWLDYSRPVVMRRVLRRSAARTLLRRRVFGGNVETAGSWFSADHPARWAWSQYANRRAEIAARSADPRFAPLDVVHLGTPRAAQAWQRTVIDPAADLRDNSDRRTAR</sequence>
<protein>
    <submittedName>
        <fullName evidence="2">AAA family ATPase</fullName>
    </submittedName>
</protein>
<dbReference type="Gene3D" id="3.40.50.300">
    <property type="entry name" value="P-loop containing nucleotide triphosphate hydrolases"/>
    <property type="match status" value="1"/>
</dbReference>
<keyword evidence="3" id="KW-1185">Reference proteome</keyword>
<reference evidence="2 3" key="1">
    <citation type="submission" date="2024-09" db="EMBL/GenBank/DDBJ databases">
        <authorList>
            <person name="Lee S.D."/>
        </authorList>
    </citation>
    <scope>NUCLEOTIDE SEQUENCE [LARGE SCALE GENOMIC DNA]</scope>
    <source>
        <strain evidence="2 3">N8-3</strain>
    </source>
</reference>
<comment type="caution">
    <text evidence="2">The sequence shown here is derived from an EMBL/GenBank/DDBJ whole genome shotgun (WGS) entry which is preliminary data.</text>
</comment>
<dbReference type="PANTHER" id="PTHR37816">
    <property type="entry name" value="YALI0E33011P"/>
    <property type="match status" value="1"/>
</dbReference>
<dbReference type="Proteomes" id="UP001592531">
    <property type="component" value="Unassembled WGS sequence"/>
</dbReference>
<dbReference type="Pfam" id="PF00004">
    <property type="entry name" value="AAA"/>
    <property type="match status" value="1"/>
</dbReference>
<evidence type="ECO:0000313" key="3">
    <source>
        <dbReference type="Proteomes" id="UP001592531"/>
    </source>
</evidence>
<name>A0ABV6W2F5_9ACTN</name>